<evidence type="ECO:0000313" key="3">
    <source>
        <dbReference type="EMBL" id="UQC80476.1"/>
    </source>
</evidence>
<dbReference type="PANTHER" id="PTHR34598">
    <property type="entry name" value="BLL6449 PROTEIN"/>
    <property type="match status" value="1"/>
</dbReference>
<evidence type="ECO:0000256" key="2">
    <source>
        <dbReference type="SAM" id="MobiDB-lite"/>
    </source>
</evidence>
<evidence type="ECO:0000313" key="4">
    <source>
        <dbReference type="Proteomes" id="UP000830671"/>
    </source>
</evidence>
<dbReference type="GO" id="GO:0016491">
    <property type="term" value="F:oxidoreductase activity"/>
    <property type="evidence" value="ECO:0007669"/>
    <property type="project" value="InterPro"/>
</dbReference>
<sequence length="357" mass="40785">MAAVTAFFERTDLHKTAKPYSWDGPDGQSFPKSNFVMKDMELNLTDIRTLPDFKPTIEENGFCFLENKSKELSKMTGADDCKPYLEEMAQFFFEMHVRKEAARDTFLSPTWVGLATIIVNRAPNWPLRSRLYAAVELDFQSDSKRIFIISSAHCSFLPLIRIMAADNTVASSWSRISLFLTEEERQRVLSGQSRARIINIWRPMFNHAEDIPFAVCDPRTNIDLADVVSVDRITHEAAKEVAYFSWNPAHRWYWMSNQTPDEIVIMTQYDTHPPGGFFNIVPHAAFRNGAARPGCPTRYSVEARFIVLEPAPYQKDGPGPNGPFPEESRLQPWKKWVTPPEPKAVPAPTADARPMYF</sequence>
<dbReference type="PANTHER" id="PTHR34598:SF3">
    <property type="entry name" value="OXIDOREDUCTASE AN1597"/>
    <property type="match status" value="1"/>
</dbReference>
<dbReference type="GeneID" id="73339974"/>
<dbReference type="Proteomes" id="UP000830671">
    <property type="component" value="Chromosome 3"/>
</dbReference>
<dbReference type="RefSeq" id="XP_049142107.1">
    <property type="nucleotide sequence ID" value="XM_049284964.1"/>
</dbReference>
<dbReference type="InterPro" id="IPR044053">
    <property type="entry name" value="AsaB-like"/>
</dbReference>
<proteinExistence type="inferred from homology"/>
<dbReference type="GO" id="GO:0008168">
    <property type="term" value="F:methyltransferase activity"/>
    <property type="evidence" value="ECO:0007669"/>
    <property type="project" value="UniProtKB-KW"/>
</dbReference>
<feature type="region of interest" description="Disordered" evidence="2">
    <location>
        <begin position="312"/>
        <end position="357"/>
    </location>
</feature>
<dbReference type="NCBIfam" id="NF041278">
    <property type="entry name" value="CmcJ_NvfI_EfuI"/>
    <property type="match status" value="1"/>
</dbReference>
<protein>
    <submittedName>
        <fullName evidence="3">Methyltransferase CmcJ</fullName>
    </submittedName>
</protein>
<keyword evidence="3" id="KW-0489">Methyltransferase</keyword>
<reference evidence="3" key="1">
    <citation type="journal article" date="2021" name="Mol. Plant Microbe Interact.">
        <title>Complete Genome Sequence of the Plant-Pathogenic Fungus Colletotrichum lupini.</title>
        <authorList>
            <person name="Baroncelli R."/>
            <person name="Pensec F."/>
            <person name="Da Lio D."/>
            <person name="Boufleur T."/>
            <person name="Vicente I."/>
            <person name="Sarrocco S."/>
            <person name="Picot A."/>
            <person name="Baraldi E."/>
            <person name="Sukno S."/>
            <person name="Thon M."/>
            <person name="Le Floch G."/>
        </authorList>
    </citation>
    <scope>NUCLEOTIDE SEQUENCE</scope>
    <source>
        <strain evidence="3">IMI 504893</strain>
    </source>
</reference>
<dbReference type="AlphaFoldDB" id="A0A9Q8SN76"/>
<gene>
    <name evidence="3" type="ORF">CLUP02_05959</name>
</gene>
<dbReference type="EMBL" id="CP019475">
    <property type="protein sequence ID" value="UQC80476.1"/>
    <property type="molecule type" value="Genomic_DNA"/>
</dbReference>
<dbReference type="KEGG" id="clup:CLUP02_05959"/>
<organism evidence="3 4">
    <name type="scientific">Colletotrichum lupini</name>
    <dbReference type="NCBI Taxonomy" id="145971"/>
    <lineage>
        <taxon>Eukaryota</taxon>
        <taxon>Fungi</taxon>
        <taxon>Dikarya</taxon>
        <taxon>Ascomycota</taxon>
        <taxon>Pezizomycotina</taxon>
        <taxon>Sordariomycetes</taxon>
        <taxon>Hypocreomycetidae</taxon>
        <taxon>Glomerellales</taxon>
        <taxon>Glomerellaceae</taxon>
        <taxon>Colletotrichum</taxon>
        <taxon>Colletotrichum acutatum species complex</taxon>
    </lineage>
</organism>
<evidence type="ECO:0000256" key="1">
    <source>
        <dbReference type="ARBA" id="ARBA00023604"/>
    </source>
</evidence>
<accession>A0A9Q8SN76</accession>
<dbReference type="GO" id="GO:0032259">
    <property type="term" value="P:methylation"/>
    <property type="evidence" value="ECO:0007669"/>
    <property type="project" value="UniProtKB-KW"/>
</dbReference>
<keyword evidence="4" id="KW-1185">Reference proteome</keyword>
<comment type="similarity">
    <text evidence="1">Belongs to the asaB hydroxylase/desaturase family.</text>
</comment>
<keyword evidence="3" id="KW-0808">Transferase</keyword>
<name>A0A9Q8SN76_9PEZI</name>